<name>A0A0W0YJA9_9GAMM</name>
<dbReference type="InterPro" id="IPR001387">
    <property type="entry name" value="Cro/C1-type_HTH"/>
</dbReference>
<evidence type="ECO:0000259" key="1">
    <source>
        <dbReference type="PROSITE" id="PS50943"/>
    </source>
</evidence>
<dbReference type="SUPFAM" id="SSF47413">
    <property type="entry name" value="lambda repressor-like DNA-binding domains"/>
    <property type="match status" value="1"/>
</dbReference>
<dbReference type="Gene3D" id="1.10.260.40">
    <property type="entry name" value="lambda repressor-like DNA-binding domains"/>
    <property type="match status" value="1"/>
</dbReference>
<accession>A0A0W0YJA9</accession>
<reference evidence="2 3" key="1">
    <citation type="submission" date="2015-11" db="EMBL/GenBank/DDBJ databases">
        <title>Genomic analysis of 38 Legionella species identifies large and diverse effector repertoires.</title>
        <authorList>
            <person name="Burstein D."/>
            <person name="Amaro F."/>
            <person name="Zusman T."/>
            <person name="Lifshitz Z."/>
            <person name="Cohen O."/>
            <person name="Gilbert J.A."/>
            <person name="Pupko T."/>
            <person name="Shuman H.A."/>
            <person name="Segal G."/>
        </authorList>
    </citation>
    <scope>NUCLEOTIDE SEQUENCE [LARGE SCALE GENOMIC DNA]</scope>
    <source>
        <strain evidence="2 3">SC-63-C7</strain>
    </source>
</reference>
<dbReference type="Pfam" id="PF01381">
    <property type="entry name" value="HTH_3"/>
    <property type="match status" value="1"/>
</dbReference>
<protein>
    <submittedName>
        <fullName evidence="2">Phage repressor</fullName>
    </submittedName>
</protein>
<dbReference type="Proteomes" id="UP000054703">
    <property type="component" value="Unassembled WGS sequence"/>
</dbReference>
<dbReference type="PATRIC" id="fig|45074.5.peg.2844"/>
<gene>
    <name evidence="2" type="ORF">Lsan_2643</name>
</gene>
<feature type="domain" description="HTH cro/C1-type" evidence="1">
    <location>
        <begin position="4"/>
        <end position="53"/>
    </location>
</feature>
<comment type="caution">
    <text evidence="2">The sequence shown here is derived from an EMBL/GenBank/DDBJ whole genome shotgun (WGS) entry which is preliminary data.</text>
</comment>
<dbReference type="InterPro" id="IPR010982">
    <property type="entry name" value="Lambda_DNA-bd_dom_sf"/>
</dbReference>
<proteinExistence type="predicted"/>
<dbReference type="SMART" id="SM00530">
    <property type="entry name" value="HTH_XRE"/>
    <property type="match status" value="1"/>
</dbReference>
<dbReference type="CDD" id="cd00093">
    <property type="entry name" value="HTH_XRE"/>
    <property type="match status" value="1"/>
</dbReference>
<dbReference type="GO" id="GO:0003677">
    <property type="term" value="F:DNA binding"/>
    <property type="evidence" value="ECO:0007669"/>
    <property type="project" value="InterPro"/>
</dbReference>
<evidence type="ECO:0000313" key="3">
    <source>
        <dbReference type="Proteomes" id="UP000054703"/>
    </source>
</evidence>
<evidence type="ECO:0000313" key="2">
    <source>
        <dbReference type="EMBL" id="KTD57021.1"/>
    </source>
</evidence>
<dbReference type="PROSITE" id="PS50943">
    <property type="entry name" value="HTH_CROC1"/>
    <property type="match status" value="1"/>
</dbReference>
<dbReference type="AlphaFoldDB" id="A0A0W0YJA9"/>
<dbReference type="STRING" id="45074.Lsan_2643"/>
<sequence length="78" mass="8666">MDERKAKGLTRKALAELTGELKTSRINNYERGDRRPTEIKLLADVLEVSPSYLMCLTDNREGKITKSPGMGTLISGIN</sequence>
<dbReference type="EMBL" id="LNYU01000078">
    <property type="protein sequence ID" value="KTD57021.1"/>
    <property type="molecule type" value="Genomic_DNA"/>
</dbReference>
<organism evidence="2 3">
    <name type="scientific">Legionella santicrucis</name>
    <dbReference type="NCBI Taxonomy" id="45074"/>
    <lineage>
        <taxon>Bacteria</taxon>
        <taxon>Pseudomonadati</taxon>
        <taxon>Pseudomonadota</taxon>
        <taxon>Gammaproteobacteria</taxon>
        <taxon>Legionellales</taxon>
        <taxon>Legionellaceae</taxon>
        <taxon>Legionella</taxon>
    </lineage>
</organism>
<keyword evidence="3" id="KW-1185">Reference proteome</keyword>